<keyword evidence="2 7" id="KW-0812">Transmembrane</keyword>
<evidence type="ECO:0000256" key="8">
    <source>
        <dbReference type="SAM" id="SignalP"/>
    </source>
</evidence>
<keyword evidence="3 8" id="KW-0732">Signal</keyword>
<dbReference type="SUPFAM" id="SSF49265">
    <property type="entry name" value="Fibronectin type III"/>
    <property type="match status" value="1"/>
</dbReference>
<evidence type="ECO:0000256" key="7">
    <source>
        <dbReference type="SAM" id="Phobius"/>
    </source>
</evidence>
<proteinExistence type="predicted"/>
<feature type="signal peptide" evidence="8">
    <location>
        <begin position="1"/>
        <end position="25"/>
    </location>
</feature>
<evidence type="ECO:0000256" key="3">
    <source>
        <dbReference type="ARBA" id="ARBA00022729"/>
    </source>
</evidence>
<evidence type="ECO:0000256" key="1">
    <source>
        <dbReference type="ARBA" id="ARBA00004167"/>
    </source>
</evidence>
<name>A0ABQ7TMV3_PHRPL</name>
<comment type="subcellular location">
    <subcellularLocation>
        <location evidence="1">Membrane</location>
        <topology evidence="1">Single-pass membrane protein</topology>
    </subcellularLocation>
</comment>
<protein>
    <submittedName>
        <fullName evidence="9">Uncharacterized protein</fullName>
    </submittedName>
</protein>
<feature type="transmembrane region" description="Helical" evidence="7">
    <location>
        <begin position="133"/>
        <end position="154"/>
    </location>
</feature>
<evidence type="ECO:0000256" key="4">
    <source>
        <dbReference type="ARBA" id="ARBA00022989"/>
    </source>
</evidence>
<dbReference type="EMBL" id="JAIPUX010000415">
    <property type="protein sequence ID" value="KAH0630770.1"/>
    <property type="molecule type" value="Genomic_DNA"/>
</dbReference>
<dbReference type="PANTHER" id="PTHR23037:SF47">
    <property type="entry name" value="INTERLEUKIN 2 RECEPTOR SUBUNIT GAMMA"/>
    <property type="match status" value="1"/>
</dbReference>
<evidence type="ECO:0000256" key="2">
    <source>
        <dbReference type="ARBA" id="ARBA00022692"/>
    </source>
</evidence>
<keyword evidence="6" id="KW-0675">Receptor</keyword>
<gene>
    <name evidence="9" type="ORF">JD844_003963</name>
</gene>
<reference evidence="9 10" key="1">
    <citation type="journal article" date="2022" name="Gigascience">
        <title>A chromosome-level genome assembly and annotation of the desert horned lizard, Phrynosoma platyrhinos, provides insight into chromosomal rearrangements among reptiles.</title>
        <authorList>
            <person name="Koochekian N."/>
            <person name="Ascanio A."/>
            <person name="Farleigh K."/>
            <person name="Card D.C."/>
            <person name="Schield D.R."/>
            <person name="Castoe T.A."/>
            <person name="Jezkova T."/>
        </authorList>
    </citation>
    <scope>NUCLEOTIDE SEQUENCE [LARGE SCALE GENOMIC DNA]</scope>
    <source>
        <strain evidence="9">NK-2021</strain>
    </source>
</reference>
<dbReference type="Gene3D" id="2.60.40.10">
    <property type="entry name" value="Immunoglobulins"/>
    <property type="match status" value="1"/>
</dbReference>
<evidence type="ECO:0000313" key="10">
    <source>
        <dbReference type="Proteomes" id="UP000826234"/>
    </source>
</evidence>
<dbReference type="InterPro" id="IPR036116">
    <property type="entry name" value="FN3_sf"/>
</dbReference>
<evidence type="ECO:0000256" key="5">
    <source>
        <dbReference type="ARBA" id="ARBA00023136"/>
    </source>
</evidence>
<dbReference type="PANTHER" id="PTHR23037">
    <property type="entry name" value="CYTOKINE RECEPTOR"/>
    <property type="match status" value="1"/>
</dbReference>
<feature type="chain" id="PRO_5045953403" evidence="8">
    <location>
        <begin position="26"/>
        <end position="247"/>
    </location>
</feature>
<keyword evidence="4 7" id="KW-1133">Transmembrane helix</keyword>
<keyword evidence="5 7" id="KW-0472">Membrane</keyword>
<accession>A0ABQ7TMV3</accession>
<keyword evidence="10" id="KW-1185">Reference proteome</keyword>
<evidence type="ECO:0000313" key="9">
    <source>
        <dbReference type="EMBL" id="KAH0630770.1"/>
    </source>
</evidence>
<dbReference type="InterPro" id="IPR013783">
    <property type="entry name" value="Ig-like_fold"/>
</dbReference>
<comment type="caution">
    <text evidence="9">The sequence shown here is derived from an EMBL/GenBank/DDBJ whole genome shotgun (WGS) entry which is preliminary data.</text>
</comment>
<dbReference type="Proteomes" id="UP000826234">
    <property type="component" value="Unassembled WGS sequence"/>
</dbReference>
<sequence length="247" mass="27549">MREAFKEPSGLWTLTLLLLVISGHGQHTTGSSQLQDATNNGTQKRLPSSFTCRSFKVKVASVGLSSERKAKRLNKSNNSCDNNSNEMQPGPPFNFVAQNLTNNQLLLSWKTPYKSYWCLEHQVKYRSNKDDEAWTILIGVGSLCLLMVLVVTLLRMERVRLVLMPAVPNPSKKFEELFTDYHGNFSEWVGVSKDAMESFRPTCHESICYVSEIFPSGGYLPVITNAIVKAEGVPGLLVDPIPKANIP</sequence>
<evidence type="ECO:0000256" key="6">
    <source>
        <dbReference type="ARBA" id="ARBA00023170"/>
    </source>
</evidence>
<organism evidence="9 10">
    <name type="scientific">Phrynosoma platyrhinos</name>
    <name type="common">Desert horned lizard</name>
    <dbReference type="NCBI Taxonomy" id="52577"/>
    <lineage>
        <taxon>Eukaryota</taxon>
        <taxon>Metazoa</taxon>
        <taxon>Chordata</taxon>
        <taxon>Craniata</taxon>
        <taxon>Vertebrata</taxon>
        <taxon>Euteleostomi</taxon>
        <taxon>Lepidosauria</taxon>
        <taxon>Squamata</taxon>
        <taxon>Bifurcata</taxon>
        <taxon>Unidentata</taxon>
        <taxon>Episquamata</taxon>
        <taxon>Toxicofera</taxon>
        <taxon>Iguania</taxon>
        <taxon>Phrynosomatidae</taxon>
        <taxon>Phrynosomatinae</taxon>
        <taxon>Phrynosoma</taxon>
    </lineage>
</organism>